<dbReference type="GO" id="GO:0048038">
    <property type="term" value="F:quinone binding"/>
    <property type="evidence" value="ECO:0007669"/>
    <property type="project" value="UniProtKB-KW"/>
</dbReference>
<keyword evidence="6 8" id="KW-0520">NAD</keyword>
<evidence type="ECO:0000256" key="6">
    <source>
        <dbReference type="ARBA" id="ARBA00023027"/>
    </source>
</evidence>
<keyword evidence="3 8" id="KW-0521">NADP</keyword>
<name>A0A2T1G810_9CYAN</name>
<dbReference type="EMBL" id="PVWO01000302">
    <property type="protein sequence ID" value="PSB53371.1"/>
    <property type="molecule type" value="Genomic_DNA"/>
</dbReference>
<dbReference type="OrthoDB" id="426633at2"/>
<keyword evidence="7 8" id="KW-0472">Membrane</keyword>
<evidence type="ECO:0000256" key="5">
    <source>
        <dbReference type="ARBA" id="ARBA00022967"/>
    </source>
</evidence>
<comment type="caution">
    <text evidence="9">The sequence shown here is derived from an EMBL/GenBank/DDBJ whole genome shotgun (WGS) entry which is preliminary data.</text>
</comment>
<evidence type="ECO:0000256" key="7">
    <source>
        <dbReference type="ARBA" id="ARBA00023136"/>
    </source>
</evidence>
<keyword evidence="10" id="KW-1185">Reference proteome</keyword>
<keyword evidence="2 8" id="KW-0874">Quinone</keyword>
<dbReference type="GO" id="GO:0031676">
    <property type="term" value="C:plasma membrane-derived thylakoid membrane"/>
    <property type="evidence" value="ECO:0007669"/>
    <property type="project" value="UniProtKB-SubCell"/>
</dbReference>
<dbReference type="HAMAP" id="MF_01354">
    <property type="entry name" value="NDH1_NDH1O"/>
    <property type="match status" value="1"/>
</dbReference>
<sequence>MAVKKGDSVRAIASSLANSLEAKASDARFPKYLFETNGEVLDLRGDYALVKFGQVPTPNIWLRLDQLEGV</sequence>
<dbReference type="AlphaFoldDB" id="A0A2T1G810"/>
<reference evidence="9 10" key="1">
    <citation type="submission" date="2018-03" db="EMBL/GenBank/DDBJ databases">
        <title>The ancient ancestry and fast evolution of plastids.</title>
        <authorList>
            <person name="Moore K.R."/>
            <person name="Magnabosco C."/>
            <person name="Momper L."/>
            <person name="Gold D.A."/>
            <person name="Bosak T."/>
            <person name="Fournier G.P."/>
        </authorList>
    </citation>
    <scope>NUCLEOTIDE SEQUENCE [LARGE SCALE GENOMIC DNA]</scope>
    <source>
        <strain evidence="9 10">CCALA 037</strain>
    </source>
</reference>
<comment type="function">
    <text evidence="8">NDH-1 shuttles electrons from an unknown electron donor, via FMN and iron-sulfur (Fe-S) centers, to quinones in the respiratory and/or the photosynthetic chain. The immediate electron acceptor for the enzyme in this species is believed to be plastoquinone. Couples the redox reaction to proton translocation, and thus conserves the redox energy in a proton gradient. Cyanobacterial NDH-1 also plays a role in inorganic carbon-concentration.</text>
</comment>
<comment type="similarity">
    <text evidence="8">Belongs to the complex I NdhO subunit family.</text>
</comment>
<accession>A0A2T1G810</accession>
<protein>
    <recommendedName>
        <fullName evidence="8">NAD(P)H-quinone oxidoreductase subunit O</fullName>
        <ecNumber evidence="8">7.1.1.-</ecNumber>
    </recommendedName>
    <alternativeName>
        <fullName evidence="8">NAD(P)H dehydrogenase I subunit O</fullName>
        <shortName evidence="8">NDH-1 subunit O</shortName>
        <shortName evidence="8">NDH-O</shortName>
    </alternativeName>
</protein>
<evidence type="ECO:0000313" key="10">
    <source>
        <dbReference type="Proteomes" id="UP000238937"/>
    </source>
</evidence>
<proteinExistence type="inferred from homology"/>
<keyword evidence="4 8" id="KW-0618">Plastoquinone</keyword>
<comment type="subunit">
    <text evidence="8">NDH-1 can be composed of about 15 different subunits; different subcomplexes with different compositions have been identified which probably have different functions.</text>
</comment>
<dbReference type="Pfam" id="PF11910">
    <property type="entry name" value="NdhO"/>
    <property type="match status" value="1"/>
</dbReference>
<keyword evidence="1 8" id="KW-0813">Transport</keyword>
<comment type="catalytic activity">
    <reaction evidence="8">
        <text>a plastoquinone + NADPH + (n+1) H(+)(in) = a plastoquinol + NADP(+) + n H(+)(out)</text>
        <dbReference type="Rhea" id="RHEA:42612"/>
        <dbReference type="Rhea" id="RHEA-COMP:9561"/>
        <dbReference type="Rhea" id="RHEA-COMP:9562"/>
        <dbReference type="ChEBI" id="CHEBI:15378"/>
        <dbReference type="ChEBI" id="CHEBI:17757"/>
        <dbReference type="ChEBI" id="CHEBI:57783"/>
        <dbReference type="ChEBI" id="CHEBI:58349"/>
        <dbReference type="ChEBI" id="CHEBI:62192"/>
    </reaction>
</comment>
<gene>
    <name evidence="8" type="primary">ndhO</name>
    <name evidence="9" type="ORF">C7B77_19630</name>
</gene>
<dbReference type="InterPro" id="IPR020905">
    <property type="entry name" value="NdhO"/>
</dbReference>
<dbReference type="GO" id="GO:0016655">
    <property type="term" value="F:oxidoreductase activity, acting on NAD(P)H, quinone or similar compound as acceptor"/>
    <property type="evidence" value="ECO:0007669"/>
    <property type="project" value="UniProtKB-UniRule"/>
</dbReference>
<evidence type="ECO:0000256" key="4">
    <source>
        <dbReference type="ARBA" id="ARBA00022957"/>
    </source>
</evidence>
<dbReference type="Proteomes" id="UP000238937">
    <property type="component" value="Unassembled WGS sequence"/>
</dbReference>
<evidence type="ECO:0000256" key="1">
    <source>
        <dbReference type="ARBA" id="ARBA00022448"/>
    </source>
</evidence>
<evidence type="ECO:0000313" key="9">
    <source>
        <dbReference type="EMBL" id="PSB53371.1"/>
    </source>
</evidence>
<dbReference type="EC" id="7.1.1.-" evidence="8"/>
<organism evidence="9 10">
    <name type="scientific">Chamaesiphon polymorphus CCALA 037</name>
    <dbReference type="NCBI Taxonomy" id="2107692"/>
    <lineage>
        <taxon>Bacteria</taxon>
        <taxon>Bacillati</taxon>
        <taxon>Cyanobacteriota</taxon>
        <taxon>Cyanophyceae</taxon>
        <taxon>Gomontiellales</taxon>
        <taxon>Chamaesiphonaceae</taxon>
        <taxon>Chamaesiphon</taxon>
    </lineage>
</organism>
<keyword evidence="8" id="KW-0793">Thylakoid</keyword>
<dbReference type="RefSeq" id="WP_015160927.1">
    <property type="nucleotide sequence ID" value="NZ_PVWO01000302.1"/>
</dbReference>
<evidence type="ECO:0000256" key="3">
    <source>
        <dbReference type="ARBA" id="ARBA00022857"/>
    </source>
</evidence>
<comment type="subcellular location">
    <subcellularLocation>
        <location evidence="8">Cellular thylakoid membrane</location>
        <topology evidence="8">Peripheral membrane protein</topology>
        <orientation evidence="8">Cytoplasmic side</orientation>
    </subcellularLocation>
</comment>
<evidence type="ECO:0000256" key="2">
    <source>
        <dbReference type="ARBA" id="ARBA00022719"/>
    </source>
</evidence>
<evidence type="ECO:0000256" key="8">
    <source>
        <dbReference type="HAMAP-Rule" id="MF_01354"/>
    </source>
</evidence>
<comment type="catalytic activity">
    <reaction evidence="8">
        <text>a plastoquinone + NADH + (n+1) H(+)(in) = a plastoquinol + NAD(+) + n H(+)(out)</text>
        <dbReference type="Rhea" id="RHEA:42608"/>
        <dbReference type="Rhea" id="RHEA-COMP:9561"/>
        <dbReference type="Rhea" id="RHEA-COMP:9562"/>
        <dbReference type="ChEBI" id="CHEBI:15378"/>
        <dbReference type="ChEBI" id="CHEBI:17757"/>
        <dbReference type="ChEBI" id="CHEBI:57540"/>
        <dbReference type="ChEBI" id="CHEBI:57945"/>
        <dbReference type="ChEBI" id="CHEBI:62192"/>
    </reaction>
</comment>
<keyword evidence="5 8" id="KW-1278">Translocase</keyword>